<dbReference type="PANTHER" id="PTHR45942">
    <property type="entry name" value="PROTEIN PHOSPATASE 3 REGULATORY SUBUNIT B ALPHA ISOFORM TYPE 1"/>
    <property type="match status" value="1"/>
</dbReference>
<feature type="compositionally biased region" description="Basic and acidic residues" evidence="4">
    <location>
        <begin position="469"/>
        <end position="481"/>
    </location>
</feature>
<dbReference type="Pfam" id="PF00226">
    <property type="entry name" value="DnaJ"/>
    <property type="match status" value="1"/>
</dbReference>
<dbReference type="SUPFAM" id="SSF47473">
    <property type="entry name" value="EF-hand"/>
    <property type="match status" value="1"/>
</dbReference>
<dbReference type="InterPro" id="IPR001623">
    <property type="entry name" value="DnaJ_domain"/>
</dbReference>
<evidence type="ECO:0000256" key="3">
    <source>
        <dbReference type="ARBA" id="ARBA00022837"/>
    </source>
</evidence>
<feature type="region of interest" description="Disordered" evidence="4">
    <location>
        <begin position="34"/>
        <end position="145"/>
    </location>
</feature>
<dbReference type="EMBL" id="HBIW01017466">
    <property type="protein sequence ID" value="CAE0699620.1"/>
    <property type="molecule type" value="Transcribed_RNA"/>
</dbReference>
<evidence type="ECO:0000256" key="4">
    <source>
        <dbReference type="SAM" id="MobiDB-lite"/>
    </source>
</evidence>
<proteinExistence type="predicted"/>
<reference evidence="7" key="1">
    <citation type="submission" date="2021-01" db="EMBL/GenBank/DDBJ databases">
        <authorList>
            <person name="Corre E."/>
            <person name="Pelletier E."/>
            <person name="Niang G."/>
            <person name="Scheremetjew M."/>
            <person name="Finn R."/>
            <person name="Kale V."/>
            <person name="Holt S."/>
            <person name="Cochrane G."/>
            <person name="Meng A."/>
            <person name="Brown T."/>
            <person name="Cohen L."/>
        </authorList>
    </citation>
    <scope>NUCLEOTIDE SEQUENCE</scope>
    <source>
        <strain evidence="7">CCMP1756</strain>
    </source>
</reference>
<evidence type="ECO:0000313" key="7">
    <source>
        <dbReference type="EMBL" id="CAE0699620.1"/>
    </source>
</evidence>
<dbReference type="InterPro" id="IPR011992">
    <property type="entry name" value="EF-hand-dom_pair"/>
</dbReference>
<feature type="compositionally biased region" description="Pro residues" evidence="4">
    <location>
        <begin position="75"/>
        <end position="89"/>
    </location>
</feature>
<dbReference type="PROSITE" id="PS50076">
    <property type="entry name" value="DNAJ_2"/>
    <property type="match status" value="1"/>
</dbReference>
<feature type="compositionally biased region" description="Basic and acidic residues" evidence="4">
    <location>
        <begin position="519"/>
        <end position="529"/>
    </location>
</feature>
<name>A0A7S4A064_9STRA</name>
<feature type="domain" description="EF-hand" evidence="6">
    <location>
        <begin position="290"/>
        <end position="325"/>
    </location>
</feature>
<dbReference type="InterPro" id="IPR036869">
    <property type="entry name" value="J_dom_sf"/>
</dbReference>
<keyword evidence="1" id="KW-0479">Metal-binding</keyword>
<evidence type="ECO:0000313" key="8">
    <source>
        <dbReference type="EMBL" id="CAH0366434.1"/>
    </source>
</evidence>
<dbReference type="SUPFAM" id="SSF46565">
    <property type="entry name" value="Chaperone J-domain"/>
    <property type="match status" value="1"/>
</dbReference>
<evidence type="ECO:0008006" key="10">
    <source>
        <dbReference type="Google" id="ProtNLM"/>
    </source>
</evidence>
<organism evidence="7">
    <name type="scientific">Pelagomonas calceolata</name>
    <dbReference type="NCBI Taxonomy" id="35677"/>
    <lineage>
        <taxon>Eukaryota</taxon>
        <taxon>Sar</taxon>
        <taxon>Stramenopiles</taxon>
        <taxon>Ochrophyta</taxon>
        <taxon>Pelagophyceae</taxon>
        <taxon>Pelagomonadales</taxon>
        <taxon>Pelagomonadaceae</taxon>
        <taxon>Pelagomonas</taxon>
    </lineage>
</organism>
<dbReference type="PROSITE" id="PS00018">
    <property type="entry name" value="EF_HAND_1"/>
    <property type="match status" value="2"/>
</dbReference>
<dbReference type="EMBL" id="CAKKNE010000001">
    <property type="protein sequence ID" value="CAH0366434.1"/>
    <property type="molecule type" value="Genomic_DNA"/>
</dbReference>
<feature type="compositionally biased region" description="Basic and acidic residues" evidence="4">
    <location>
        <begin position="538"/>
        <end position="550"/>
    </location>
</feature>
<evidence type="ECO:0000256" key="1">
    <source>
        <dbReference type="ARBA" id="ARBA00022723"/>
    </source>
</evidence>
<dbReference type="InterPro" id="IPR002048">
    <property type="entry name" value="EF_hand_dom"/>
</dbReference>
<dbReference type="OrthoDB" id="191686at2759"/>
<dbReference type="Gene3D" id="1.10.238.10">
    <property type="entry name" value="EF-hand"/>
    <property type="match status" value="1"/>
</dbReference>
<evidence type="ECO:0000259" key="5">
    <source>
        <dbReference type="PROSITE" id="PS50076"/>
    </source>
</evidence>
<keyword evidence="2" id="KW-0677">Repeat</keyword>
<dbReference type="Gene3D" id="1.10.287.110">
    <property type="entry name" value="DnaJ domain"/>
    <property type="match status" value="1"/>
</dbReference>
<feature type="compositionally biased region" description="Basic and acidic residues" evidence="4">
    <location>
        <begin position="107"/>
        <end position="132"/>
    </location>
</feature>
<dbReference type="Pfam" id="PF13202">
    <property type="entry name" value="EF-hand_5"/>
    <property type="match status" value="2"/>
</dbReference>
<dbReference type="SMART" id="SM00054">
    <property type="entry name" value="EFh"/>
    <property type="match status" value="3"/>
</dbReference>
<keyword evidence="3" id="KW-0106">Calcium</keyword>
<dbReference type="AlphaFoldDB" id="A0A7S4A064"/>
<evidence type="ECO:0000256" key="2">
    <source>
        <dbReference type="ARBA" id="ARBA00022737"/>
    </source>
</evidence>
<dbReference type="SMART" id="SM00271">
    <property type="entry name" value="DnaJ"/>
    <property type="match status" value="1"/>
</dbReference>
<sequence>MASARTKHLKVLGLDEKADEATIKKAFKKLALLYHPDRNSNNVEEATERFKQINEAHTYLTSGAAPSQPRAKTPPTEPEPARPPPPATPPSTTQPEPPPRPTPQRPPAEKPPAEADPLAEARRKVQEAEARRRAAAAARKREADEIQAKERAVAAARKQEADELAAQTTLAEIAARRENDRRVEQRKEAVDAAQAKKDARLRRKAARVEEAVMDWPARFWNWCRNNLYHYGYFKSIYSKNAAVRPLRSTFESLGLKEDDVARLHEQFVIIDKDGSGAIELWELLDYLDLQRNRFAKRVFAIFDADGSNQIDFKEFVVALWQYCTLGRPQLVMFAFDLYDRDSSGAIDSDEFNAMLKELYGKRYSKNTTAVNLLRHINAMTKRRDTDEVDVEAFAEFCRTHPAMLMPAFAMQTTMRARIMGGAWWDRRSNERVKVGRHTMRIHDLLKAHLQEDAFHSFMRAVDSGDAKALKRDADKHRDWKSATEVTGTVAQRRRKSGQHELQDRPLDKYSRSSARRRVKSLDDTRKVRPDQNAALRRASFETKPRGREAFGSRLSAAVRKERQDRAEERKKLLGALDGLPRKVGEAGVGAARRRATFS</sequence>
<feature type="compositionally biased region" description="Basic and acidic residues" evidence="4">
    <location>
        <begin position="497"/>
        <end position="510"/>
    </location>
</feature>
<dbReference type="InterPro" id="IPR018247">
    <property type="entry name" value="EF_Hand_1_Ca_BS"/>
</dbReference>
<evidence type="ECO:0000259" key="6">
    <source>
        <dbReference type="PROSITE" id="PS50222"/>
    </source>
</evidence>
<feature type="domain" description="EF-hand" evidence="6">
    <location>
        <begin position="326"/>
        <end position="361"/>
    </location>
</feature>
<dbReference type="Proteomes" id="UP000789595">
    <property type="component" value="Unassembled WGS sequence"/>
</dbReference>
<evidence type="ECO:0000313" key="9">
    <source>
        <dbReference type="Proteomes" id="UP000789595"/>
    </source>
</evidence>
<feature type="region of interest" description="Disordered" evidence="4">
    <location>
        <begin position="469"/>
        <end position="566"/>
    </location>
</feature>
<dbReference type="GO" id="GO:0005509">
    <property type="term" value="F:calcium ion binding"/>
    <property type="evidence" value="ECO:0007669"/>
    <property type="project" value="InterPro"/>
</dbReference>
<dbReference type="CDD" id="cd06257">
    <property type="entry name" value="DnaJ"/>
    <property type="match status" value="1"/>
</dbReference>
<gene>
    <name evidence="7" type="ORF">PCAL00307_LOCUS15056</name>
    <name evidence="8" type="ORF">PECAL_1P29260</name>
</gene>
<accession>A0A7S4A064</accession>
<protein>
    <recommendedName>
        <fullName evidence="10">Calmodulin</fullName>
    </recommendedName>
</protein>
<reference evidence="8" key="2">
    <citation type="submission" date="2021-11" db="EMBL/GenBank/DDBJ databases">
        <authorList>
            <consortium name="Genoscope - CEA"/>
            <person name="William W."/>
        </authorList>
    </citation>
    <scope>NUCLEOTIDE SEQUENCE</scope>
</reference>
<dbReference type="PRINTS" id="PR00625">
    <property type="entry name" value="JDOMAIN"/>
</dbReference>
<dbReference type="PROSITE" id="PS50222">
    <property type="entry name" value="EF_HAND_2"/>
    <property type="match status" value="2"/>
</dbReference>
<feature type="compositionally biased region" description="Pro residues" evidence="4">
    <location>
        <begin position="95"/>
        <end position="106"/>
    </location>
</feature>
<keyword evidence="9" id="KW-1185">Reference proteome</keyword>
<feature type="domain" description="J" evidence="5">
    <location>
        <begin position="7"/>
        <end position="65"/>
    </location>
</feature>